<sequence length="151" mass="16958">MKAKEIRFFSPEENVAPKKNSEVASKSYTTGYITSTGKVIIPQKSAEEVGIDPKSSAFMIGMPENKRKLKSLFLVPAPRETEGVFEMEESGRNFYFPLGVILEKGGLDVQNNKYTFNIKSFEYDGSTAFELKLDPPTPKTKRPGRKPKNQD</sequence>
<name>A0A8J3D669_9BACT</name>
<evidence type="ECO:0000313" key="2">
    <source>
        <dbReference type="EMBL" id="GHB80637.1"/>
    </source>
</evidence>
<proteinExistence type="predicted"/>
<accession>A0A8J3D669</accession>
<dbReference type="Proteomes" id="UP000598271">
    <property type="component" value="Unassembled WGS sequence"/>
</dbReference>
<protein>
    <submittedName>
        <fullName evidence="2">Uncharacterized protein</fullName>
    </submittedName>
</protein>
<reference evidence="2 3" key="1">
    <citation type="journal article" date="2014" name="Int. J. Syst. Evol. Microbiol.">
        <title>Complete genome sequence of Corynebacterium casei LMG S-19264T (=DSM 44701T), isolated from a smear-ripened cheese.</title>
        <authorList>
            <consortium name="US DOE Joint Genome Institute (JGI-PGF)"/>
            <person name="Walter F."/>
            <person name="Albersmeier A."/>
            <person name="Kalinowski J."/>
            <person name="Ruckert C."/>
        </authorList>
    </citation>
    <scope>NUCLEOTIDE SEQUENCE [LARGE SCALE GENOMIC DNA]</scope>
    <source>
        <strain evidence="2 3">KCTC 12866</strain>
    </source>
</reference>
<evidence type="ECO:0000313" key="3">
    <source>
        <dbReference type="Proteomes" id="UP000598271"/>
    </source>
</evidence>
<dbReference type="RefSeq" id="WP_189566318.1">
    <property type="nucleotide sequence ID" value="NZ_BMXF01000004.1"/>
</dbReference>
<comment type="caution">
    <text evidence="2">The sequence shown here is derived from an EMBL/GenBank/DDBJ whole genome shotgun (WGS) entry which is preliminary data.</text>
</comment>
<feature type="compositionally biased region" description="Basic residues" evidence="1">
    <location>
        <begin position="139"/>
        <end position="151"/>
    </location>
</feature>
<gene>
    <name evidence="2" type="ORF">GCM10007390_38800</name>
</gene>
<organism evidence="2 3">
    <name type="scientific">Persicitalea jodogahamensis</name>
    <dbReference type="NCBI Taxonomy" id="402147"/>
    <lineage>
        <taxon>Bacteria</taxon>
        <taxon>Pseudomonadati</taxon>
        <taxon>Bacteroidota</taxon>
        <taxon>Cytophagia</taxon>
        <taxon>Cytophagales</taxon>
        <taxon>Spirosomataceae</taxon>
        <taxon>Persicitalea</taxon>
    </lineage>
</organism>
<dbReference type="EMBL" id="BMXF01000004">
    <property type="protein sequence ID" value="GHB80637.1"/>
    <property type="molecule type" value="Genomic_DNA"/>
</dbReference>
<dbReference type="AlphaFoldDB" id="A0A8J3D669"/>
<feature type="region of interest" description="Disordered" evidence="1">
    <location>
        <begin position="131"/>
        <end position="151"/>
    </location>
</feature>
<keyword evidence="3" id="KW-1185">Reference proteome</keyword>
<evidence type="ECO:0000256" key="1">
    <source>
        <dbReference type="SAM" id="MobiDB-lite"/>
    </source>
</evidence>